<feature type="domain" description="C2" evidence="1">
    <location>
        <begin position="55"/>
        <end position="104"/>
    </location>
</feature>
<evidence type="ECO:0000313" key="3">
    <source>
        <dbReference type="Proteomes" id="UP000076798"/>
    </source>
</evidence>
<dbReference type="Pfam" id="PF00168">
    <property type="entry name" value="C2"/>
    <property type="match status" value="1"/>
</dbReference>
<dbReference type="InterPro" id="IPR000008">
    <property type="entry name" value="C2_dom"/>
</dbReference>
<protein>
    <recommendedName>
        <fullName evidence="1">C2 domain-containing protein</fullName>
    </recommendedName>
</protein>
<evidence type="ECO:0000313" key="2">
    <source>
        <dbReference type="EMBL" id="KZT39330.1"/>
    </source>
</evidence>
<dbReference type="Proteomes" id="UP000076798">
    <property type="component" value="Unassembled WGS sequence"/>
</dbReference>
<dbReference type="Gene3D" id="2.60.40.150">
    <property type="entry name" value="C2 domain"/>
    <property type="match status" value="1"/>
</dbReference>
<dbReference type="SUPFAM" id="SSF49562">
    <property type="entry name" value="C2 domain (Calcium/lipid-binding domain, CaLB)"/>
    <property type="match status" value="1"/>
</dbReference>
<dbReference type="CDD" id="cd00030">
    <property type="entry name" value="C2"/>
    <property type="match status" value="1"/>
</dbReference>
<evidence type="ECO:0000259" key="1">
    <source>
        <dbReference type="Pfam" id="PF00168"/>
    </source>
</evidence>
<organism evidence="2 3">
    <name type="scientific">Sistotremastrum suecicum HHB10207 ss-3</name>
    <dbReference type="NCBI Taxonomy" id="1314776"/>
    <lineage>
        <taxon>Eukaryota</taxon>
        <taxon>Fungi</taxon>
        <taxon>Dikarya</taxon>
        <taxon>Basidiomycota</taxon>
        <taxon>Agaricomycotina</taxon>
        <taxon>Agaricomycetes</taxon>
        <taxon>Sistotremastrales</taxon>
        <taxon>Sistotremastraceae</taxon>
        <taxon>Sistotremastrum</taxon>
    </lineage>
</organism>
<dbReference type="AlphaFoldDB" id="A0A166E920"/>
<sequence length="119" mass="13154">MSDIAEAPSALTETTHVDENRLKIFDFSGTVSLTDPKRFLLDRRFQVAIVCKGSVVTSNKSDRGCTPQWNESFLFDNLSSSTPIQIQVYTIRGVLKNQLVGEISETVIGLVSEMRDKGG</sequence>
<dbReference type="EMBL" id="KV428048">
    <property type="protein sequence ID" value="KZT39330.1"/>
    <property type="molecule type" value="Genomic_DNA"/>
</dbReference>
<gene>
    <name evidence="2" type="ORF">SISSUDRAFT_1045799</name>
</gene>
<accession>A0A166E920</accession>
<name>A0A166E920_9AGAM</name>
<keyword evidence="3" id="KW-1185">Reference proteome</keyword>
<dbReference type="InterPro" id="IPR035892">
    <property type="entry name" value="C2_domain_sf"/>
</dbReference>
<proteinExistence type="predicted"/>
<reference evidence="2 3" key="1">
    <citation type="journal article" date="2016" name="Mol. Biol. Evol.">
        <title>Comparative Genomics of Early-Diverging Mushroom-Forming Fungi Provides Insights into the Origins of Lignocellulose Decay Capabilities.</title>
        <authorList>
            <person name="Nagy L.G."/>
            <person name="Riley R."/>
            <person name="Tritt A."/>
            <person name="Adam C."/>
            <person name="Daum C."/>
            <person name="Floudas D."/>
            <person name="Sun H."/>
            <person name="Yadav J.S."/>
            <person name="Pangilinan J."/>
            <person name="Larsson K.H."/>
            <person name="Matsuura K."/>
            <person name="Barry K."/>
            <person name="Labutti K."/>
            <person name="Kuo R."/>
            <person name="Ohm R.A."/>
            <person name="Bhattacharya S.S."/>
            <person name="Shirouzu T."/>
            <person name="Yoshinaga Y."/>
            <person name="Martin F.M."/>
            <person name="Grigoriev I.V."/>
            <person name="Hibbett D.S."/>
        </authorList>
    </citation>
    <scope>NUCLEOTIDE SEQUENCE [LARGE SCALE GENOMIC DNA]</scope>
    <source>
        <strain evidence="2 3">HHB10207 ss-3</strain>
    </source>
</reference>